<dbReference type="GO" id="GO:0016560">
    <property type="term" value="P:protein import into peroxisome matrix, docking"/>
    <property type="evidence" value="ECO:0007669"/>
    <property type="project" value="TreeGrafter"/>
</dbReference>
<reference evidence="10 11" key="1">
    <citation type="submission" date="2020-07" db="EMBL/GenBank/DDBJ databases">
        <title>Comparative genomics of pyrophilous fungi reveals a link between fire events and developmental genes.</title>
        <authorList>
            <consortium name="DOE Joint Genome Institute"/>
            <person name="Steindorff A.S."/>
            <person name="Carver A."/>
            <person name="Calhoun S."/>
            <person name="Stillman K."/>
            <person name="Liu H."/>
            <person name="Lipzen A."/>
            <person name="Pangilinan J."/>
            <person name="Labutti K."/>
            <person name="Bruns T.D."/>
            <person name="Grigoriev I.V."/>
        </authorList>
    </citation>
    <scope>NUCLEOTIDE SEQUENCE [LARGE SCALE GENOMIC DNA]</scope>
    <source>
        <strain evidence="10 11">CBS 144469</strain>
    </source>
</reference>
<keyword evidence="7" id="KW-0576">Peroxisome</keyword>
<dbReference type="GO" id="GO:0005829">
    <property type="term" value="C:cytosol"/>
    <property type="evidence" value="ECO:0007669"/>
    <property type="project" value="TreeGrafter"/>
</dbReference>
<dbReference type="Gene3D" id="1.25.40.10">
    <property type="entry name" value="Tetratricopeptide repeat domain"/>
    <property type="match status" value="1"/>
</dbReference>
<feature type="repeat" description="TPR" evidence="8">
    <location>
        <begin position="472"/>
        <end position="505"/>
    </location>
</feature>
<evidence type="ECO:0000256" key="6">
    <source>
        <dbReference type="ARBA" id="ARBA00022803"/>
    </source>
</evidence>
<comment type="caution">
    <text evidence="10">The sequence shown here is derived from an EMBL/GenBank/DDBJ whole genome shotgun (WGS) entry which is preliminary data.</text>
</comment>
<evidence type="ECO:0000313" key="10">
    <source>
        <dbReference type="EMBL" id="KAF6761260.1"/>
    </source>
</evidence>
<feature type="compositionally biased region" description="Low complexity" evidence="9">
    <location>
        <begin position="342"/>
        <end position="353"/>
    </location>
</feature>
<dbReference type="Proteomes" id="UP000521943">
    <property type="component" value="Unassembled WGS sequence"/>
</dbReference>
<keyword evidence="11" id="KW-1185">Reference proteome</keyword>
<dbReference type="InterPro" id="IPR019734">
    <property type="entry name" value="TPR_rpt"/>
</dbReference>
<dbReference type="Pfam" id="PF14559">
    <property type="entry name" value="TPR_19"/>
    <property type="match status" value="1"/>
</dbReference>
<dbReference type="GO" id="GO:0005052">
    <property type="term" value="F:peroxisome matrix targeting signal-1 binding"/>
    <property type="evidence" value="ECO:0007669"/>
    <property type="project" value="TreeGrafter"/>
</dbReference>
<dbReference type="OrthoDB" id="10006023at2759"/>
<dbReference type="AlphaFoldDB" id="A0A8H6I985"/>
<gene>
    <name evidence="10" type="ORF">DFP72DRAFT_880549</name>
</gene>
<evidence type="ECO:0000313" key="11">
    <source>
        <dbReference type="Proteomes" id="UP000521943"/>
    </source>
</evidence>
<dbReference type="PROSITE" id="PS50005">
    <property type="entry name" value="TPR"/>
    <property type="match status" value="3"/>
</dbReference>
<keyword evidence="4" id="KW-0963">Cytoplasm</keyword>
<feature type="region of interest" description="Disordered" evidence="9">
    <location>
        <begin position="1"/>
        <end position="62"/>
    </location>
</feature>
<comment type="subcellular location">
    <subcellularLocation>
        <location evidence="2">Cytoplasm</location>
    </subcellularLocation>
    <subcellularLocation>
        <location evidence="1">Peroxisome</location>
    </subcellularLocation>
</comment>
<feature type="region of interest" description="Disordered" evidence="9">
    <location>
        <begin position="310"/>
        <end position="358"/>
    </location>
</feature>
<feature type="compositionally biased region" description="Polar residues" evidence="9">
    <location>
        <begin position="331"/>
        <end position="341"/>
    </location>
</feature>
<dbReference type="EMBL" id="JACGCI010000010">
    <property type="protein sequence ID" value="KAF6761260.1"/>
    <property type="molecule type" value="Genomic_DNA"/>
</dbReference>
<dbReference type="PANTHER" id="PTHR10130:SF0">
    <property type="entry name" value="GH08708P"/>
    <property type="match status" value="1"/>
</dbReference>
<evidence type="ECO:0000256" key="4">
    <source>
        <dbReference type="ARBA" id="ARBA00022490"/>
    </source>
</evidence>
<feature type="compositionally biased region" description="Polar residues" evidence="9">
    <location>
        <begin position="49"/>
        <end position="58"/>
    </location>
</feature>
<evidence type="ECO:0000256" key="1">
    <source>
        <dbReference type="ARBA" id="ARBA00004275"/>
    </source>
</evidence>
<dbReference type="InterPro" id="IPR024111">
    <property type="entry name" value="PEX5/PEX5L"/>
</dbReference>
<dbReference type="PANTHER" id="PTHR10130">
    <property type="entry name" value="PEROXISOMAL TARGETING SIGNAL 1 RECEPTOR PEX5"/>
    <property type="match status" value="1"/>
</dbReference>
<dbReference type="SUPFAM" id="SSF48452">
    <property type="entry name" value="TPR-like"/>
    <property type="match status" value="1"/>
</dbReference>
<accession>A0A8H6I985</accession>
<keyword evidence="5" id="KW-0677">Repeat</keyword>
<dbReference type="PROSITE" id="PS50293">
    <property type="entry name" value="TPR_REGION"/>
    <property type="match status" value="1"/>
</dbReference>
<protein>
    <recommendedName>
        <fullName evidence="12">TPR-like protein</fullName>
    </recommendedName>
</protein>
<name>A0A8H6I985_9AGAR</name>
<evidence type="ECO:0008006" key="12">
    <source>
        <dbReference type="Google" id="ProtNLM"/>
    </source>
</evidence>
<dbReference type="SMART" id="SM00028">
    <property type="entry name" value="TPR"/>
    <property type="match status" value="4"/>
</dbReference>
<evidence type="ECO:0000256" key="2">
    <source>
        <dbReference type="ARBA" id="ARBA00004496"/>
    </source>
</evidence>
<evidence type="ECO:0000256" key="7">
    <source>
        <dbReference type="ARBA" id="ARBA00023140"/>
    </source>
</evidence>
<feature type="repeat" description="TPR" evidence="8">
    <location>
        <begin position="583"/>
        <end position="616"/>
    </location>
</feature>
<evidence type="ECO:0000256" key="3">
    <source>
        <dbReference type="ARBA" id="ARBA00005348"/>
    </source>
</evidence>
<evidence type="ECO:0000256" key="9">
    <source>
        <dbReference type="SAM" id="MobiDB-lite"/>
    </source>
</evidence>
<dbReference type="GO" id="GO:0005778">
    <property type="term" value="C:peroxisomal membrane"/>
    <property type="evidence" value="ECO:0007669"/>
    <property type="project" value="TreeGrafter"/>
</dbReference>
<dbReference type="InterPro" id="IPR011990">
    <property type="entry name" value="TPR-like_helical_dom_sf"/>
</dbReference>
<keyword evidence="6 8" id="KW-0802">TPR repeat</keyword>
<dbReference type="Pfam" id="PF13432">
    <property type="entry name" value="TPR_16"/>
    <property type="match status" value="1"/>
</dbReference>
<evidence type="ECO:0000256" key="5">
    <source>
        <dbReference type="ARBA" id="ARBA00022737"/>
    </source>
</evidence>
<sequence>MALPMLVGGSDCGPSNPLQGLSKRFDQDRGLQQDYFGAGRAGSSRETFRSPNTTTAGGSSDHDAQRFFAQNVHGGGGRMAAEVPVFDVSAMRAALPPTQMLHQQQPHTMGAGAGSSGAAAWASDFMMQQPILSPSNTALAGPNATFAGGMQQQQEPHHQPIHAHMQPAVQTLPWNPAMTQFRMNTMPAFARQMHAQTPAASSKRISWDREFSAQELNFAPPAAMEEIQQTLQQEQEAASRKEFEGDELARTAGLLLEHIKHEQNPKFAKSQFLGLMKQLRDGEVIVDGNKVVESDGTRTFASTRVDAKGKGRAIDPMGGISGPGPQWASDFATQGLAQSPMQQGQQQEQSGETTTEDPLDAYFRQENAEYTKYWSEAGRQRERERALEQAAQGYRTTEEATWDTLQGDWDRFEATASGIKPVSQYAFQTNNPYMLGESSRTRHHMLHLGERQAMLENVLELEAAVQRDPSNAAAWYELGVKQQENERESKALQALQRAVELDPSLLSAWLALAVSYTNDNDRQGTYNSVSQWVARNDKYRHAAEAFRAESPLSENALMTEKFGNLIQCLIAMARSDVTGEVDADIQIALAVLLNSHEEYEKAQDCFRTALAVRPDDWLLYNRVGATMANSGRAEEAIQYYYKALELNPGYIRARFNLGISCMNLKRYDEAAQHILDALLLQDSDNTATANLSSPADKQDVISTALWTSLQTTCFHLQRPDLAALCDLKDLEGFRQKFYS</sequence>
<feature type="repeat" description="TPR" evidence="8">
    <location>
        <begin position="617"/>
        <end position="650"/>
    </location>
</feature>
<dbReference type="Gene3D" id="6.10.280.230">
    <property type="match status" value="1"/>
</dbReference>
<evidence type="ECO:0000256" key="8">
    <source>
        <dbReference type="PROSITE-ProRule" id="PRU00339"/>
    </source>
</evidence>
<proteinExistence type="inferred from homology"/>
<organism evidence="10 11">
    <name type="scientific">Ephemerocybe angulata</name>
    <dbReference type="NCBI Taxonomy" id="980116"/>
    <lineage>
        <taxon>Eukaryota</taxon>
        <taxon>Fungi</taxon>
        <taxon>Dikarya</taxon>
        <taxon>Basidiomycota</taxon>
        <taxon>Agaricomycotina</taxon>
        <taxon>Agaricomycetes</taxon>
        <taxon>Agaricomycetidae</taxon>
        <taxon>Agaricales</taxon>
        <taxon>Agaricineae</taxon>
        <taxon>Psathyrellaceae</taxon>
        <taxon>Ephemerocybe</taxon>
    </lineage>
</organism>
<comment type="similarity">
    <text evidence="3">Belongs to the peroxisomal targeting signal receptor family.</text>
</comment>